<reference evidence="1" key="1">
    <citation type="submission" date="2025-08" db="UniProtKB">
        <authorList>
            <consortium name="Ensembl"/>
        </authorList>
    </citation>
    <scope>IDENTIFICATION</scope>
</reference>
<name>A0A2K6NGF8_RHIRO</name>
<protein>
    <submittedName>
        <fullName evidence="1">Uncharacterized protein</fullName>
    </submittedName>
</protein>
<dbReference type="Ensembl" id="ENSRROT00000014803.1">
    <property type="protein sequence ID" value="ENSRROP00000003365.1"/>
    <property type="gene ID" value="ENSRROG00000013321.1"/>
</dbReference>
<evidence type="ECO:0000313" key="1">
    <source>
        <dbReference type="Ensembl" id="ENSRROP00000003365.1"/>
    </source>
</evidence>
<dbReference type="Proteomes" id="UP000233200">
    <property type="component" value="Unplaced"/>
</dbReference>
<organism evidence="1 2">
    <name type="scientific">Rhinopithecus roxellana</name>
    <name type="common">Golden snub-nosed monkey</name>
    <name type="synonym">Pygathrix roxellana</name>
    <dbReference type="NCBI Taxonomy" id="61622"/>
    <lineage>
        <taxon>Eukaryota</taxon>
        <taxon>Metazoa</taxon>
        <taxon>Chordata</taxon>
        <taxon>Craniata</taxon>
        <taxon>Vertebrata</taxon>
        <taxon>Euteleostomi</taxon>
        <taxon>Mammalia</taxon>
        <taxon>Eutheria</taxon>
        <taxon>Euarchontoglires</taxon>
        <taxon>Primates</taxon>
        <taxon>Haplorrhini</taxon>
        <taxon>Catarrhini</taxon>
        <taxon>Cercopithecidae</taxon>
        <taxon>Colobinae</taxon>
        <taxon>Rhinopithecus</taxon>
    </lineage>
</organism>
<accession>A0A2K6NGF8</accession>
<reference evidence="1" key="2">
    <citation type="submission" date="2025-09" db="UniProtKB">
        <authorList>
            <consortium name="Ensembl"/>
        </authorList>
    </citation>
    <scope>IDENTIFICATION</scope>
</reference>
<proteinExistence type="predicted"/>
<evidence type="ECO:0000313" key="2">
    <source>
        <dbReference type="Proteomes" id="UP000233200"/>
    </source>
</evidence>
<keyword evidence="2" id="KW-1185">Reference proteome</keyword>
<dbReference type="GeneTree" id="ENSGT00910000148708"/>
<dbReference type="AlphaFoldDB" id="A0A2K6NGF8"/>
<sequence length="50" mass="5985">MEKESRVCLLRLRVKHHEKILGNKKQVFGQNYPKPKDKCPGARVQFLWLH</sequence>